<protein>
    <recommendedName>
        <fullName evidence="2 8">Site-specific DNA-methyltransferase (adenine-specific)</fullName>
        <ecNumber evidence="2 8">2.1.1.72</ecNumber>
    </recommendedName>
</protein>
<dbReference type="InterPro" id="IPR012263">
    <property type="entry name" value="M_m6A_EcoRV"/>
</dbReference>
<dbReference type="InterPro" id="IPR002052">
    <property type="entry name" value="DNA_methylase_N6_adenine_CS"/>
</dbReference>
<sequence length="300" mass="35044">MRPFLKWAGGKGQLLKALAARLPEPIKESKAIPRYLEPFVGGGAMFFYLKSHYRIGEAYLFDINPDLILCYKVLQERPRDLIAQLGEIAVAFGQKSADERRAFYYEIRARFNRQRQALDRQVFNRAWIERACLLIFLNKTCYNGLYRLNQKGEFNVPYGRYKNPRFYEPENLMAIHYALQDTHLICGDFEKAGEFVTKGSFVYLDPPYRPLTATASFTAYSRHGFSDRDQQRLAAFYKEMDRKGAFLMLSNSDPKNEDATDHFFETLYQGYQIERVPANRSINRDARKRGAINELIIRNY</sequence>
<dbReference type="NCBIfam" id="TIGR00571">
    <property type="entry name" value="dam"/>
    <property type="match status" value="1"/>
</dbReference>
<evidence type="ECO:0000256" key="2">
    <source>
        <dbReference type="ARBA" id="ARBA00011900"/>
    </source>
</evidence>
<dbReference type="RefSeq" id="WP_181339114.1">
    <property type="nucleotide sequence ID" value="NZ_JAAKDE010000006.1"/>
</dbReference>
<dbReference type="PRINTS" id="PR00505">
    <property type="entry name" value="D12N6MTFRASE"/>
</dbReference>
<feature type="binding site" evidence="7">
    <location>
        <position position="7"/>
    </location>
    <ligand>
        <name>S-adenosyl-L-methionine</name>
        <dbReference type="ChEBI" id="CHEBI:59789"/>
    </ligand>
</feature>
<feature type="binding site" evidence="7">
    <location>
        <position position="205"/>
    </location>
    <ligand>
        <name>S-adenosyl-L-methionine</name>
        <dbReference type="ChEBI" id="CHEBI:59789"/>
    </ligand>
</feature>
<dbReference type="PROSITE" id="PS00092">
    <property type="entry name" value="N6_MTASE"/>
    <property type="match status" value="1"/>
</dbReference>
<comment type="catalytic activity">
    <reaction evidence="6 8">
        <text>a 2'-deoxyadenosine in DNA + S-adenosyl-L-methionine = an N(6)-methyl-2'-deoxyadenosine in DNA + S-adenosyl-L-homocysteine + H(+)</text>
        <dbReference type="Rhea" id="RHEA:15197"/>
        <dbReference type="Rhea" id="RHEA-COMP:12418"/>
        <dbReference type="Rhea" id="RHEA-COMP:12419"/>
        <dbReference type="ChEBI" id="CHEBI:15378"/>
        <dbReference type="ChEBI" id="CHEBI:57856"/>
        <dbReference type="ChEBI" id="CHEBI:59789"/>
        <dbReference type="ChEBI" id="CHEBI:90615"/>
        <dbReference type="ChEBI" id="CHEBI:90616"/>
        <dbReference type="EC" id="2.1.1.72"/>
    </reaction>
</comment>
<dbReference type="InterPro" id="IPR029063">
    <property type="entry name" value="SAM-dependent_MTases_sf"/>
</dbReference>
<dbReference type="GO" id="GO:0006298">
    <property type="term" value="P:mismatch repair"/>
    <property type="evidence" value="ECO:0007669"/>
    <property type="project" value="TreeGrafter"/>
</dbReference>
<evidence type="ECO:0000256" key="8">
    <source>
        <dbReference type="RuleBase" id="RU361257"/>
    </source>
</evidence>
<dbReference type="GO" id="GO:0009307">
    <property type="term" value="P:DNA restriction-modification system"/>
    <property type="evidence" value="ECO:0007669"/>
    <property type="project" value="InterPro"/>
</dbReference>
<accession>A0A8J6HZB7</accession>
<evidence type="ECO:0000256" key="3">
    <source>
        <dbReference type="ARBA" id="ARBA00022603"/>
    </source>
</evidence>
<dbReference type="EC" id="2.1.1.72" evidence="2 8"/>
<dbReference type="PIRSF" id="PIRSF000398">
    <property type="entry name" value="M_m6A_EcoRV"/>
    <property type="match status" value="1"/>
</dbReference>
<keyword evidence="5 8" id="KW-0949">S-adenosyl-L-methionine</keyword>
<evidence type="ECO:0000256" key="5">
    <source>
        <dbReference type="ARBA" id="ARBA00022691"/>
    </source>
</evidence>
<comment type="caution">
    <text evidence="9">The sequence shown here is derived from an EMBL/GenBank/DDBJ whole genome shotgun (WGS) entry which is preliminary data.</text>
</comment>
<organism evidence="9 10">
    <name type="scientific">Capillibacterium thermochitinicola</name>
    <dbReference type="NCBI Taxonomy" id="2699427"/>
    <lineage>
        <taxon>Bacteria</taxon>
        <taxon>Bacillati</taxon>
        <taxon>Bacillota</taxon>
        <taxon>Capillibacterium</taxon>
    </lineage>
</organism>
<evidence type="ECO:0000313" key="9">
    <source>
        <dbReference type="EMBL" id="MBA2132660.1"/>
    </source>
</evidence>
<dbReference type="SUPFAM" id="SSF53335">
    <property type="entry name" value="S-adenosyl-L-methionine-dependent methyltransferases"/>
    <property type="match status" value="1"/>
</dbReference>
<dbReference type="InterPro" id="IPR023095">
    <property type="entry name" value="Ade_MeTrfase_dom_2"/>
</dbReference>
<dbReference type="Proteomes" id="UP000657177">
    <property type="component" value="Unassembled WGS sequence"/>
</dbReference>
<dbReference type="GO" id="GO:0032259">
    <property type="term" value="P:methylation"/>
    <property type="evidence" value="ECO:0007669"/>
    <property type="project" value="UniProtKB-KW"/>
</dbReference>
<keyword evidence="3 8" id="KW-0489">Methyltransferase</keyword>
<dbReference type="GO" id="GO:0043565">
    <property type="term" value="F:sequence-specific DNA binding"/>
    <property type="evidence" value="ECO:0007669"/>
    <property type="project" value="TreeGrafter"/>
</dbReference>
<feature type="binding site" evidence="7">
    <location>
        <position position="11"/>
    </location>
    <ligand>
        <name>S-adenosyl-L-methionine</name>
        <dbReference type="ChEBI" id="CHEBI:59789"/>
    </ligand>
</feature>
<dbReference type="Gene3D" id="1.10.1020.10">
    <property type="entry name" value="Adenine-specific Methyltransferase, Domain 2"/>
    <property type="match status" value="1"/>
</dbReference>
<reference evidence="9" key="1">
    <citation type="submission" date="2020-06" db="EMBL/GenBank/DDBJ databases">
        <title>Novel chitinolytic bacterium.</title>
        <authorList>
            <person name="Ungkulpasvich U."/>
            <person name="Kosugi A."/>
            <person name="Uke A."/>
        </authorList>
    </citation>
    <scope>NUCLEOTIDE SEQUENCE</scope>
    <source>
        <strain evidence="9">UUS1-1</strain>
    </source>
</reference>
<dbReference type="Gene3D" id="3.40.50.150">
    <property type="entry name" value="Vaccinia Virus protein VP39"/>
    <property type="match status" value="1"/>
</dbReference>
<feature type="binding site" evidence="7">
    <location>
        <position position="62"/>
    </location>
    <ligand>
        <name>S-adenosyl-L-methionine</name>
        <dbReference type="ChEBI" id="CHEBI:59789"/>
    </ligand>
</feature>
<dbReference type="GO" id="GO:1904047">
    <property type="term" value="F:S-adenosyl-L-methionine binding"/>
    <property type="evidence" value="ECO:0007669"/>
    <property type="project" value="TreeGrafter"/>
</dbReference>
<dbReference type="InterPro" id="IPR012327">
    <property type="entry name" value="MeTrfase_D12"/>
</dbReference>
<evidence type="ECO:0000256" key="1">
    <source>
        <dbReference type="ARBA" id="ARBA00006594"/>
    </source>
</evidence>
<keyword evidence="10" id="KW-1185">Reference proteome</keyword>
<dbReference type="PANTHER" id="PTHR30481">
    <property type="entry name" value="DNA ADENINE METHYLASE"/>
    <property type="match status" value="1"/>
</dbReference>
<evidence type="ECO:0000256" key="4">
    <source>
        <dbReference type="ARBA" id="ARBA00022679"/>
    </source>
</evidence>
<evidence type="ECO:0000256" key="7">
    <source>
        <dbReference type="PIRSR" id="PIRSR000398-1"/>
    </source>
</evidence>
<dbReference type="AlphaFoldDB" id="A0A8J6HZB7"/>
<name>A0A8J6HZB7_9FIRM</name>
<dbReference type="PANTHER" id="PTHR30481:SF3">
    <property type="entry name" value="DNA ADENINE METHYLASE"/>
    <property type="match status" value="1"/>
</dbReference>
<dbReference type="GO" id="GO:0009007">
    <property type="term" value="F:site-specific DNA-methyltransferase (adenine-specific) activity"/>
    <property type="evidence" value="ECO:0007669"/>
    <property type="project" value="UniProtKB-UniRule"/>
</dbReference>
<dbReference type="EMBL" id="JAAKDE010000006">
    <property type="protein sequence ID" value="MBA2132660.1"/>
    <property type="molecule type" value="Genomic_DNA"/>
</dbReference>
<evidence type="ECO:0000313" key="10">
    <source>
        <dbReference type="Proteomes" id="UP000657177"/>
    </source>
</evidence>
<gene>
    <name evidence="9" type="ORF">G5B42_03775</name>
</gene>
<dbReference type="Pfam" id="PF02086">
    <property type="entry name" value="MethyltransfD12"/>
    <property type="match status" value="1"/>
</dbReference>
<proteinExistence type="inferred from homology"/>
<evidence type="ECO:0000256" key="6">
    <source>
        <dbReference type="ARBA" id="ARBA00047942"/>
    </source>
</evidence>
<comment type="similarity">
    <text evidence="1 8">Belongs to the N(4)/N(6)-methyltransferase family.</text>
</comment>
<keyword evidence="4 8" id="KW-0808">Transferase</keyword>